<evidence type="ECO:0000313" key="4">
    <source>
        <dbReference type="EMBL" id="ATB34223.1"/>
    </source>
</evidence>
<reference evidence="4 5" key="1">
    <citation type="submission" date="2017-06" db="EMBL/GenBank/DDBJ databases">
        <authorList>
            <person name="Kim H.J."/>
            <person name="Triplett B.A."/>
        </authorList>
    </citation>
    <scope>NUCLEOTIDE SEQUENCE [LARGE SCALE GENOMIC DNA]</scope>
    <source>
        <strain evidence="4 5">DSM 14713</strain>
    </source>
</reference>
<dbReference type="InterPro" id="IPR050107">
    <property type="entry name" value="ABC_carbohydrate_import_ATPase"/>
</dbReference>
<dbReference type="OrthoDB" id="9809450at2"/>
<dbReference type="Gene3D" id="3.40.50.300">
    <property type="entry name" value="P-loop containing nucleotide triphosphate hydrolases"/>
    <property type="match status" value="1"/>
</dbReference>
<dbReference type="Pfam" id="PF00005">
    <property type="entry name" value="ABC_tran"/>
    <property type="match status" value="1"/>
</dbReference>
<dbReference type="InterPro" id="IPR003593">
    <property type="entry name" value="AAA+_ATPase"/>
</dbReference>
<dbReference type="SUPFAM" id="SSF52540">
    <property type="entry name" value="P-loop containing nucleoside triphosphate hydrolases"/>
    <property type="match status" value="1"/>
</dbReference>
<dbReference type="InterPro" id="IPR027417">
    <property type="entry name" value="P-loop_NTPase"/>
</dbReference>
<protein>
    <submittedName>
        <fullName evidence="4">ATP-binding protein</fullName>
    </submittedName>
</protein>
<dbReference type="PANTHER" id="PTHR43790">
    <property type="entry name" value="CARBOHYDRATE TRANSPORT ATP-BINDING PROTEIN MG119-RELATED"/>
    <property type="match status" value="1"/>
</dbReference>
<feature type="domain" description="ABC transporter" evidence="3">
    <location>
        <begin position="7"/>
        <end position="249"/>
    </location>
</feature>
<dbReference type="RefSeq" id="WP_095982156.1">
    <property type="nucleotide sequence ID" value="NZ_CP022163.1"/>
</dbReference>
<evidence type="ECO:0000256" key="2">
    <source>
        <dbReference type="ARBA" id="ARBA00022840"/>
    </source>
</evidence>
<name>A0A250ISI9_9BACT</name>
<dbReference type="GO" id="GO:0005524">
    <property type="term" value="F:ATP binding"/>
    <property type="evidence" value="ECO:0007669"/>
    <property type="project" value="UniProtKB-KW"/>
</dbReference>
<organism evidence="4 5">
    <name type="scientific">Melittangium boletus DSM 14713</name>
    <dbReference type="NCBI Taxonomy" id="1294270"/>
    <lineage>
        <taxon>Bacteria</taxon>
        <taxon>Pseudomonadati</taxon>
        <taxon>Myxococcota</taxon>
        <taxon>Myxococcia</taxon>
        <taxon>Myxococcales</taxon>
        <taxon>Cystobacterineae</taxon>
        <taxon>Archangiaceae</taxon>
        <taxon>Melittangium</taxon>
    </lineage>
</organism>
<dbReference type="Proteomes" id="UP000217289">
    <property type="component" value="Chromosome"/>
</dbReference>
<dbReference type="SMART" id="SM00382">
    <property type="entry name" value="AAA"/>
    <property type="match status" value="1"/>
</dbReference>
<dbReference type="PANTHER" id="PTHR43790:SF8">
    <property type="entry name" value="SUGAR ABC TRANSPORTER ATP-BINDING PROTEIN"/>
    <property type="match status" value="1"/>
</dbReference>
<keyword evidence="5" id="KW-1185">Reference proteome</keyword>
<dbReference type="PROSITE" id="PS50893">
    <property type="entry name" value="ABC_TRANSPORTER_2"/>
    <property type="match status" value="1"/>
</dbReference>
<proteinExistence type="predicted"/>
<keyword evidence="1" id="KW-0547">Nucleotide-binding</keyword>
<sequence length="263" mass="27720">MTATALLALRNISKRFGAVQALSQVDFEVHPGEVVALVGDNGAGKSTLVKIISGSIAIDEGDILFEGKPVTLGAPKRASALGIATVYQDLALCDNLDVVGNLYLGHEERSGLLGKTVGWLDEVAMEQQASSLLKKLAVSIPSVRTQVAALSGGQRQTIAVARAMMGSPKVVLLDEPTAALGVAQTRQVLDLIRRLREQGLGVVVISHNMMDVFSVADRIIVMRLGKRVATFDVKSVKEVDVVAAITGAKPAQVANTLKMDEAS</sequence>
<accession>A0A250ISI9</accession>
<dbReference type="KEGG" id="mbd:MEBOL_007724"/>
<evidence type="ECO:0000256" key="1">
    <source>
        <dbReference type="ARBA" id="ARBA00022741"/>
    </source>
</evidence>
<dbReference type="CDD" id="cd03216">
    <property type="entry name" value="ABC_Carb_Monos_I"/>
    <property type="match status" value="1"/>
</dbReference>
<gene>
    <name evidence="4" type="ORF">MEBOL_007724</name>
</gene>
<dbReference type="GO" id="GO:0016887">
    <property type="term" value="F:ATP hydrolysis activity"/>
    <property type="evidence" value="ECO:0007669"/>
    <property type="project" value="InterPro"/>
</dbReference>
<evidence type="ECO:0000313" key="5">
    <source>
        <dbReference type="Proteomes" id="UP000217289"/>
    </source>
</evidence>
<dbReference type="AlphaFoldDB" id="A0A250ISI9"/>
<dbReference type="EMBL" id="CP022163">
    <property type="protein sequence ID" value="ATB34223.1"/>
    <property type="molecule type" value="Genomic_DNA"/>
</dbReference>
<keyword evidence="2 4" id="KW-0067">ATP-binding</keyword>
<dbReference type="InterPro" id="IPR003439">
    <property type="entry name" value="ABC_transporter-like_ATP-bd"/>
</dbReference>
<evidence type="ECO:0000259" key="3">
    <source>
        <dbReference type="PROSITE" id="PS50893"/>
    </source>
</evidence>